<evidence type="ECO:0000313" key="4">
    <source>
        <dbReference type="EMBL" id="CEO88228.1"/>
    </source>
</evidence>
<keyword evidence="5" id="KW-1185">Reference proteome</keyword>
<dbReference type="GO" id="GO:0071281">
    <property type="term" value="P:cellular response to iron ion"/>
    <property type="evidence" value="ECO:0007669"/>
    <property type="project" value="TreeGrafter"/>
</dbReference>
<evidence type="ECO:0000259" key="3">
    <source>
        <dbReference type="PROSITE" id="PS50983"/>
    </source>
</evidence>
<organism evidence="4 5">
    <name type="scientific">Syntrophaceticus schinkii</name>
    <dbReference type="NCBI Taxonomy" id="499207"/>
    <lineage>
        <taxon>Bacteria</taxon>
        <taxon>Bacillati</taxon>
        <taxon>Bacillota</taxon>
        <taxon>Clostridia</taxon>
        <taxon>Thermoanaerobacterales</taxon>
        <taxon>Thermoanaerobacterales Family III. Incertae Sedis</taxon>
        <taxon>Syntrophaceticus</taxon>
    </lineage>
</organism>
<sequence>MLRNRKWGRLFALSLVLLLATAALVGCAADDKADVTPTEKTITDMGGRTVTVPSKIERVLSSGPPGGIILYTLCPDKMVGWNTELREGEKRFIKEKYQKLPVVGGWYAKNTGNIEEILKVKPDVVISMGYMDENSAKQADTIQEQLGIPVVLADWSLTKMDKTYEFLGDLLGEKEAAKKMAKYCKDTVSDIQEKSKKIEEGKRVSVYYAEGAKGLQTDPKGSQHTEVLDLVGGVNIANVELKGGMGMSEVSLEQVLAWDPDVIITWNQEQSGYYPQLLEDPKWKELKAVKEGKVYEIPCAPFSWFDRPPSVNRILGLKWLGNALYPDIYNYDLTKEIKEFYSLFYHSDISDQDAKDLLKNAVPKK</sequence>
<name>A0A0B7MJ81_9FIRM</name>
<feature type="signal peptide" evidence="2">
    <location>
        <begin position="1"/>
        <end position="28"/>
    </location>
</feature>
<dbReference type="PANTHER" id="PTHR30535">
    <property type="entry name" value="VITAMIN B12-BINDING PROTEIN"/>
    <property type="match status" value="1"/>
</dbReference>
<dbReference type="SUPFAM" id="SSF53807">
    <property type="entry name" value="Helical backbone' metal receptor"/>
    <property type="match status" value="1"/>
</dbReference>
<gene>
    <name evidence="4" type="ORF">SSCH_160018</name>
</gene>
<dbReference type="PROSITE" id="PS50983">
    <property type="entry name" value="FE_B12_PBP"/>
    <property type="match status" value="1"/>
</dbReference>
<reference evidence="5" key="1">
    <citation type="submission" date="2015-01" db="EMBL/GenBank/DDBJ databases">
        <authorList>
            <person name="Manzoor Shahid"/>
            <person name="Zubair Saima"/>
        </authorList>
    </citation>
    <scope>NUCLEOTIDE SEQUENCE [LARGE SCALE GENOMIC DNA]</scope>
    <source>
        <strain evidence="5">Sp3</strain>
    </source>
</reference>
<proteinExistence type="inferred from homology"/>
<dbReference type="PROSITE" id="PS51257">
    <property type="entry name" value="PROKAR_LIPOPROTEIN"/>
    <property type="match status" value="1"/>
</dbReference>
<evidence type="ECO:0000256" key="2">
    <source>
        <dbReference type="SAM" id="SignalP"/>
    </source>
</evidence>
<dbReference type="InterPro" id="IPR002491">
    <property type="entry name" value="ABC_transptr_periplasmic_BD"/>
</dbReference>
<dbReference type="PANTHER" id="PTHR30535:SF34">
    <property type="entry name" value="MOLYBDATE-BINDING PROTEIN MOLA"/>
    <property type="match status" value="1"/>
</dbReference>
<dbReference type="RefSeq" id="WP_044664431.1">
    <property type="nucleotide sequence ID" value="NZ_CDRZ01000068.1"/>
</dbReference>
<comment type="similarity">
    <text evidence="1">Belongs to the bacterial solute-binding protein 8 family.</text>
</comment>
<keyword evidence="2" id="KW-0732">Signal</keyword>
<dbReference type="Gene3D" id="1.20.58.2180">
    <property type="match status" value="1"/>
</dbReference>
<dbReference type="InterPro" id="IPR050902">
    <property type="entry name" value="ABC_Transporter_SBP"/>
</dbReference>
<feature type="domain" description="Fe/B12 periplasmic-binding" evidence="3">
    <location>
        <begin position="58"/>
        <end position="328"/>
    </location>
</feature>
<feature type="chain" id="PRO_5002119956" evidence="2">
    <location>
        <begin position="29"/>
        <end position="365"/>
    </location>
</feature>
<evidence type="ECO:0000256" key="1">
    <source>
        <dbReference type="ARBA" id="ARBA00008814"/>
    </source>
</evidence>
<evidence type="ECO:0000313" key="5">
    <source>
        <dbReference type="Proteomes" id="UP000046155"/>
    </source>
</evidence>
<dbReference type="Proteomes" id="UP000046155">
    <property type="component" value="Unassembled WGS sequence"/>
</dbReference>
<dbReference type="AlphaFoldDB" id="A0A0B7MJ81"/>
<accession>A0A0B7MJ81</accession>
<protein>
    <submittedName>
        <fullName evidence="4">Periplasmic binding protein</fullName>
    </submittedName>
</protein>
<dbReference type="Gene3D" id="3.40.50.1980">
    <property type="entry name" value="Nitrogenase molybdenum iron protein domain"/>
    <property type="match status" value="2"/>
</dbReference>
<dbReference type="Pfam" id="PF01497">
    <property type="entry name" value="Peripla_BP_2"/>
    <property type="match status" value="1"/>
</dbReference>
<dbReference type="EMBL" id="CDRZ01000068">
    <property type="protein sequence ID" value="CEO88228.1"/>
    <property type="molecule type" value="Genomic_DNA"/>
</dbReference>